<dbReference type="STRING" id="1774273.LPB03_08395"/>
<dbReference type="Pfam" id="PF18962">
    <property type="entry name" value="Por_Secre_tail"/>
    <property type="match status" value="1"/>
</dbReference>
<feature type="domain" description="LTD" evidence="3">
    <location>
        <begin position="423"/>
        <end position="572"/>
    </location>
</feature>
<dbReference type="InterPro" id="IPR001322">
    <property type="entry name" value="Lamin_tail_dom"/>
</dbReference>
<dbReference type="AlphaFoldDB" id="A0A1B8U2Q7"/>
<dbReference type="SUPFAM" id="SSF74853">
    <property type="entry name" value="Lamin A/C globular tail domain"/>
    <property type="match status" value="1"/>
</dbReference>
<name>A0A1B8U2Q7_9FLAO</name>
<proteinExistence type="predicted"/>
<dbReference type="NCBIfam" id="TIGR04183">
    <property type="entry name" value="Por_Secre_tail"/>
    <property type="match status" value="1"/>
</dbReference>
<comment type="caution">
    <text evidence="4">The sequence shown here is derived from an EMBL/GenBank/DDBJ whole genome shotgun (WGS) entry which is preliminary data.</text>
</comment>
<feature type="chain" id="PRO_5008615916" description="LTD domain-containing protein" evidence="2">
    <location>
        <begin position="20"/>
        <end position="687"/>
    </location>
</feature>
<evidence type="ECO:0000313" key="4">
    <source>
        <dbReference type="EMBL" id="OBY66174.1"/>
    </source>
</evidence>
<evidence type="ECO:0000256" key="1">
    <source>
        <dbReference type="ARBA" id="ARBA00022729"/>
    </source>
</evidence>
<accession>A0A1B8U2Q7</accession>
<evidence type="ECO:0000313" key="5">
    <source>
        <dbReference type="Proteomes" id="UP000092584"/>
    </source>
</evidence>
<dbReference type="OrthoDB" id="1056765at2"/>
<dbReference type="PROSITE" id="PS51841">
    <property type="entry name" value="LTD"/>
    <property type="match status" value="1"/>
</dbReference>
<feature type="signal peptide" evidence="2">
    <location>
        <begin position="1"/>
        <end position="19"/>
    </location>
</feature>
<keyword evidence="1 2" id="KW-0732">Signal</keyword>
<keyword evidence="5" id="KW-1185">Reference proteome</keyword>
<dbReference type="Proteomes" id="UP000092584">
    <property type="component" value="Unassembled WGS sequence"/>
</dbReference>
<evidence type="ECO:0000259" key="3">
    <source>
        <dbReference type="PROSITE" id="PS51841"/>
    </source>
</evidence>
<dbReference type="KEGG" id="pob:LPB03_08395"/>
<sequence>MKKNYIFTLLITLCFSAFSFGQTTLAPGDIVIIEMQGDAPDGFRFVPLVDLEAGTTIRFTDNGWMATALRTSEGTVLYTAPAGGVAKGTNIRYTVGGTTDFTLDGNDLNIASSGDQILAYQGDTASPTFIFAASGSSTVWHTDTNDSNQTDLPTGLTDGVNAVTLGAGDGPESEFDNIYYSGITTGSKASLLAAVSTASNWTGENDGSKLNPITTNFTITTSTAPSLSISSPINNNVYDATVTDIPVNLVVENFTLSGDNGSEESDNSGDGYILGVLSENGVIDGSKNIFSTSETIDNVVPGTIYIITAELVDNDGNSLSPKVETTTTFSVAFPCSIEIGSILTTCNTETTSSDTYDISIPFTGGNTSTYVLTADSGTIGGDDPSTTASGTITISNVTEATDVVFTLIGDVANSTCNLSRNISSPTCLPAPTCPEIGDLIITEIMQNPNAVGDEFGEYFEVYNTTGAPIDMQGWMIKSLTVSSKDHVIENSLIVPANGYVTLGIDSNIATNGGVIVDYQYGSNFFLGNSSDSVALDCGSSIIDAVSWDNGATFPDPTGKSMELAVSKYSATDNDNGANWGEATQEIIKDGDLGTPGAANTFTLSIVKNQIEGFAIYPNPVTNNTFTITTNSTDKKEVKMFNVLGKQVFATSFSDTKSTIDIPAISAGLYILKVTEGTRTATSKLVIK</sequence>
<dbReference type="EMBL" id="LSFM01000003">
    <property type="protein sequence ID" value="OBY66174.1"/>
    <property type="molecule type" value="Genomic_DNA"/>
</dbReference>
<evidence type="ECO:0000256" key="2">
    <source>
        <dbReference type="SAM" id="SignalP"/>
    </source>
</evidence>
<dbReference type="Pfam" id="PF00932">
    <property type="entry name" value="LTD"/>
    <property type="match status" value="1"/>
</dbReference>
<protein>
    <recommendedName>
        <fullName evidence="3">LTD domain-containing protein</fullName>
    </recommendedName>
</protein>
<dbReference type="RefSeq" id="WP_065317885.1">
    <property type="nucleotide sequence ID" value="NZ_CP017477.1"/>
</dbReference>
<gene>
    <name evidence="4" type="ORF">LPB3_01780</name>
</gene>
<organism evidence="4 5">
    <name type="scientific">Polaribacter vadi</name>
    <dbReference type="NCBI Taxonomy" id="1774273"/>
    <lineage>
        <taxon>Bacteria</taxon>
        <taxon>Pseudomonadati</taxon>
        <taxon>Bacteroidota</taxon>
        <taxon>Flavobacteriia</taxon>
        <taxon>Flavobacteriales</taxon>
        <taxon>Flavobacteriaceae</taxon>
    </lineage>
</organism>
<dbReference type="InterPro" id="IPR036415">
    <property type="entry name" value="Lamin_tail_dom_sf"/>
</dbReference>
<dbReference type="InterPro" id="IPR026444">
    <property type="entry name" value="Secre_tail"/>
</dbReference>
<reference evidence="5" key="1">
    <citation type="submission" date="2016-02" db="EMBL/GenBank/DDBJ databases">
        <authorList>
            <person name="Shin S.-K."/>
            <person name="Yi H."/>
            <person name="Kim E."/>
        </authorList>
    </citation>
    <scope>NUCLEOTIDE SEQUENCE [LARGE SCALE GENOMIC DNA]</scope>
    <source>
        <strain evidence="5">LPB0003</strain>
    </source>
</reference>